<keyword evidence="11" id="KW-1185">Reference proteome</keyword>
<feature type="compositionally biased region" description="Low complexity" evidence="8">
    <location>
        <begin position="26"/>
        <end position="40"/>
    </location>
</feature>
<protein>
    <recommendedName>
        <fullName evidence="9">Homeobox domain-containing protein</fullName>
    </recommendedName>
</protein>
<evidence type="ECO:0000313" key="11">
    <source>
        <dbReference type="Proteomes" id="UP000186922"/>
    </source>
</evidence>
<dbReference type="PROSITE" id="PS50071">
    <property type="entry name" value="HOMEOBOX_2"/>
    <property type="match status" value="1"/>
</dbReference>
<dbReference type="PANTHER" id="PTHR24339">
    <property type="entry name" value="HOMEOBOX PROTEIN EMX-RELATED"/>
    <property type="match status" value="1"/>
</dbReference>
<dbReference type="OrthoDB" id="6159439at2759"/>
<feature type="compositionally biased region" description="Acidic residues" evidence="8">
    <location>
        <begin position="326"/>
        <end position="336"/>
    </location>
</feature>
<dbReference type="InterPro" id="IPR020479">
    <property type="entry name" value="HD_metazoa"/>
</dbReference>
<feature type="region of interest" description="Disordered" evidence="8">
    <location>
        <begin position="302"/>
        <end position="363"/>
    </location>
</feature>
<gene>
    <name evidence="10" type="primary">RvY_01607-1</name>
    <name evidence="10" type="synonym">RvY_01607.1</name>
    <name evidence="10" type="ORF">RvY_01607</name>
</gene>
<dbReference type="FunFam" id="1.10.10.60:FF:000081">
    <property type="entry name" value="Empty spiracles homeobox 2"/>
    <property type="match status" value="1"/>
</dbReference>
<feature type="compositionally biased region" description="Polar residues" evidence="8">
    <location>
        <begin position="343"/>
        <end position="356"/>
    </location>
</feature>
<comment type="similarity">
    <text evidence="2">Belongs to the EMX homeobox family.</text>
</comment>
<dbReference type="STRING" id="947166.A0A1D1US53"/>
<dbReference type="EMBL" id="BDGG01000001">
    <property type="protein sequence ID" value="GAU89008.1"/>
    <property type="molecule type" value="Genomic_DNA"/>
</dbReference>
<dbReference type="InterPro" id="IPR050877">
    <property type="entry name" value="EMX-VAX-Noto_Homeobox_TFs"/>
</dbReference>
<evidence type="ECO:0000256" key="4">
    <source>
        <dbReference type="ARBA" id="ARBA00023155"/>
    </source>
</evidence>
<dbReference type="Pfam" id="PF00046">
    <property type="entry name" value="Homeodomain"/>
    <property type="match status" value="1"/>
</dbReference>
<dbReference type="GO" id="GO:0000981">
    <property type="term" value="F:DNA-binding transcription factor activity, RNA polymerase II-specific"/>
    <property type="evidence" value="ECO:0007669"/>
    <property type="project" value="InterPro"/>
</dbReference>
<dbReference type="CDD" id="cd00086">
    <property type="entry name" value="homeodomain"/>
    <property type="match status" value="1"/>
</dbReference>
<feature type="compositionally biased region" description="Basic residues" evidence="8">
    <location>
        <begin position="41"/>
        <end position="53"/>
    </location>
</feature>
<evidence type="ECO:0000256" key="1">
    <source>
        <dbReference type="ARBA" id="ARBA00004123"/>
    </source>
</evidence>
<evidence type="ECO:0000256" key="2">
    <source>
        <dbReference type="ARBA" id="ARBA00007397"/>
    </source>
</evidence>
<accession>A0A1D1US53</accession>
<evidence type="ECO:0000313" key="10">
    <source>
        <dbReference type="EMBL" id="GAU89008.1"/>
    </source>
</evidence>
<dbReference type="GO" id="GO:0030182">
    <property type="term" value="P:neuron differentiation"/>
    <property type="evidence" value="ECO:0007669"/>
    <property type="project" value="TreeGrafter"/>
</dbReference>
<dbReference type="InterPro" id="IPR000047">
    <property type="entry name" value="HTH_motif"/>
</dbReference>
<dbReference type="InterPro" id="IPR017970">
    <property type="entry name" value="Homeobox_CS"/>
</dbReference>
<comment type="subcellular location">
    <subcellularLocation>
        <location evidence="1 6 7">Nucleus</location>
    </subcellularLocation>
</comment>
<dbReference type="PRINTS" id="PR00031">
    <property type="entry name" value="HTHREPRESSR"/>
</dbReference>
<evidence type="ECO:0000256" key="7">
    <source>
        <dbReference type="RuleBase" id="RU000682"/>
    </source>
</evidence>
<dbReference type="SMART" id="SM00389">
    <property type="entry name" value="HOX"/>
    <property type="match status" value="1"/>
</dbReference>
<evidence type="ECO:0000259" key="9">
    <source>
        <dbReference type="PROSITE" id="PS50071"/>
    </source>
</evidence>
<dbReference type="PROSITE" id="PS00027">
    <property type="entry name" value="HOMEOBOX_1"/>
    <property type="match status" value="1"/>
</dbReference>
<feature type="DNA-binding region" description="Homeobox" evidence="6">
    <location>
        <begin position="247"/>
        <end position="306"/>
    </location>
</feature>
<dbReference type="PANTHER" id="PTHR24339:SF28">
    <property type="entry name" value="E5-RELATED"/>
    <property type="match status" value="1"/>
</dbReference>
<dbReference type="InterPro" id="IPR009057">
    <property type="entry name" value="Homeodomain-like_sf"/>
</dbReference>
<evidence type="ECO:0000256" key="5">
    <source>
        <dbReference type="ARBA" id="ARBA00023242"/>
    </source>
</evidence>
<feature type="domain" description="Homeobox" evidence="9">
    <location>
        <begin position="245"/>
        <end position="305"/>
    </location>
</feature>
<dbReference type="GO" id="GO:0000978">
    <property type="term" value="F:RNA polymerase II cis-regulatory region sequence-specific DNA binding"/>
    <property type="evidence" value="ECO:0007669"/>
    <property type="project" value="TreeGrafter"/>
</dbReference>
<comment type="caution">
    <text evidence="10">The sequence shown here is derived from an EMBL/GenBank/DDBJ whole genome shotgun (WGS) entry which is preliminary data.</text>
</comment>
<dbReference type="GO" id="GO:0007420">
    <property type="term" value="P:brain development"/>
    <property type="evidence" value="ECO:0007669"/>
    <property type="project" value="TreeGrafter"/>
</dbReference>
<proteinExistence type="inferred from homology"/>
<dbReference type="AlphaFoldDB" id="A0A1D1US53"/>
<reference evidence="10 11" key="1">
    <citation type="journal article" date="2016" name="Nat. Commun.">
        <title>Extremotolerant tardigrade genome and improved radiotolerance of human cultured cells by tardigrade-unique protein.</title>
        <authorList>
            <person name="Hashimoto T."/>
            <person name="Horikawa D.D."/>
            <person name="Saito Y."/>
            <person name="Kuwahara H."/>
            <person name="Kozuka-Hata H."/>
            <person name="Shin-I T."/>
            <person name="Minakuchi Y."/>
            <person name="Ohishi K."/>
            <person name="Motoyama A."/>
            <person name="Aizu T."/>
            <person name="Enomoto A."/>
            <person name="Kondo K."/>
            <person name="Tanaka S."/>
            <person name="Hara Y."/>
            <person name="Koshikawa S."/>
            <person name="Sagara H."/>
            <person name="Miura T."/>
            <person name="Yokobori S."/>
            <person name="Miyagawa K."/>
            <person name="Suzuki Y."/>
            <person name="Kubo T."/>
            <person name="Oyama M."/>
            <person name="Kohara Y."/>
            <person name="Fujiyama A."/>
            <person name="Arakawa K."/>
            <person name="Katayama T."/>
            <person name="Toyoda A."/>
            <person name="Kunieda T."/>
        </authorList>
    </citation>
    <scope>NUCLEOTIDE SEQUENCE [LARGE SCALE GENOMIC DNA]</scope>
    <source>
        <strain evidence="10 11">YOKOZUNA-1</strain>
    </source>
</reference>
<feature type="compositionally biased region" description="Basic and acidic residues" evidence="8">
    <location>
        <begin position="94"/>
        <end position="113"/>
    </location>
</feature>
<dbReference type="Gene3D" id="1.10.10.60">
    <property type="entry name" value="Homeodomain-like"/>
    <property type="match status" value="1"/>
</dbReference>
<dbReference type="PRINTS" id="PR00024">
    <property type="entry name" value="HOMEOBOX"/>
</dbReference>
<evidence type="ECO:0000256" key="8">
    <source>
        <dbReference type="SAM" id="MobiDB-lite"/>
    </source>
</evidence>
<organism evidence="10 11">
    <name type="scientific">Ramazzottius varieornatus</name>
    <name type="common">Water bear</name>
    <name type="synonym">Tardigrade</name>
    <dbReference type="NCBI Taxonomy" id="947166"/>
    <lineage>
        <taxon>Eukaryota</taxon>
        <taxon>Metazoa</taxon>
        <taxon>Ecdysozoa</taxon>
        <taxon>Tardigrada</taxon>
        <taxon>Eutardigrada</taxon>
        <taxon>Parachela</taxon>
        <taxon>Hypsibioidea</taxon>
        <taxon>Ramazzottiidae</taxon>
        <taxon>Ramazzottius</taxon>
    </lineage>
</organism>
<dbReference type="Proteomes" id="UP000186922">
    <property type="component" value="Unassembled WGS sequence"/>
</dbReference>
<evidence type="ECO:0000256" key="6">
    <source>
        <dbReference type="PROSITE-ProRule" id="PRU00108"/>
    </source>
</evidence>
<keyword evidence="4 6" id="KW-0371">Homeobox</keyword>
<dbReference type="InterPro" id="IPR001356">
    <property type="entry name" value="HD"/>
</dbReference>
<keyword evidence="5 6" id="KW-0539">Nucleus</keyword>
<evidence type="ECO:0000256" key="3">
    <source>
        <dbReference type="ARBA" id="ARBA00023125"/>
    </source>
</evidence>
<sequence length="363" mass="40305">MALHNTEVPFGNKPASKLFSIDAIISTPSSTARSSESSTSSRKHRRREGKRQRSVTPERSPASPRRQHTPEEEPNSTSSPTAKPIPVYPISITDSDKKNRDSEVRRFPVESKTENVSANSYSPLPARPLANGFNPNFLTANPGYQNAMTAQMQAALIQAQCGGNPMPLPASLLQAPSTVNALFGGQQFPGFPVQRNMNGFFPPWLLGRQRFFNGPPNMSDPSASSFAAAHAHVQNLHGFLFHPYRKPKRIRTAFSPSQLLRLEHAFEKNHYVVGTERKQLAQQLGLSETQVKIWFQNRRTKHKRLKTDGEEEGANGEPGQSHNPESDEEDMEEEYDPSIRVLSCSSGALDSTTTPLPHQDFHS</sequence>
<name>A0A1D1US53_RAMVA</name>
<keyword evidence="3 6" id="KW-0238">DNA-binding</keyword>
<dbReference type="GO" id="GO:0005634">
    <property type="term" value="C:nucleus"/>
    <property type="evidence" value="ECO:0007669"/>
    <property type="project" value="UniProtKB-SubCell"/>
</dbReference>
<dbReference type="SUPFAM" id="SSF46689">
    <property type="entry name" value="Homeodomain-like"/>
    <property type="match status" value="1"/>
</dbReference>
<feature type="region of interest" description="Disordered" evidence="8">
    <location>
        <begin position="25"/>
        <end position="124"/>
    </location>
</feature>